<feature type="non-terminal residue" evidence="1">
    <location>
        <position position="1"/>
    </location>
</feature>
<evidence type="ECO:0000313" key="1">
    <source>
        <dbReference type="EMBL" id="KFD55603.1"/>
    </source>
</evidence>
<dbReference type="AlphaFoldDB" id="A0A085MEF7"/>
<dbReference type="Proteomes" id="UP000030764">
    <property type="component" value="Unassembled WGS sequence"/>
</dbReference>
<dbReference type="EMBL" id="KL363198">
    <property type="protein sequence ID" value="KFD55603.1"/>
    <property type="molecule type" value="Genomic_DNA"/>
</dbReference>
<organism evidence="1 2">
    <name type="scientific">Trichuris suis</name>
    <name type="common">pig whipworm</name>
    <dbReference type="NCBI Taxonomy" id="68888"/>
    <lineage>
        <taxon>Eukaryota</taxon>
        <taxon>Metazoa</taxon>
        <taxon>Ecdysozoa</taxon>
        <taxon>Nematoda</taxon>
        <taxon>Enoplea</taxon>
        <taxon>Dorylaimia</taxon>
        <taxon>Trichinellida</taxon>
        <taxon>Trichuridae</taxon>
        <taxon>Trichuris</taxon>
    </lineage>
</organism>
<protein>
    <submittedName>
        <fullName evidence="1">Uncharacterized protein</fullName>
    </submittedName>
</protein>
<sequence length="121" mass="14056">GTVKQTRLYHGIKFPQLPISGDFGWAADPNAPDTAFSYVTGFTVIEGHIWKCLLFRVTNVPLKDQMFLSSNGGKNITDYYFIWFFPKITKRVKRIAKVRISIWPCRNQCQRSLENRGRHFT</sequence>
<gene>
    <name evidence="1" type="ORF">M513_03351</name>
</gene>
<name>A0A085MEF7_9BILA</name>
<reference evidence="1 2" key="1">
    <citation type="journal article" date="2014" name="Nat. Genet.">
        <title>Genome and transcriptome of the porcine whipworm Trichuris suis.</title>
        <authorList>
            <person name="Jex A.R."/>
            <person name="Nejsum P."/>
            <person name="Schwarz E.M."/>
            <person name="Hu L."/>
            <person name="Young N.D."/>
            <person name="Hall R.S."/>
            <person name="Korhonen P.K."/>
            <person name="Liao S."/>
            <person name="Thamsborg S."/>
            <person name="Xia J."/>
            <person name="Xu P."/>
            <person name="Wang S."/>
            <person name="Scheerlinck J.P."/>
            <person name="Hofmann A."/>
            <person name="Sternberg P.W."/>
            <person name="Wang J."/>
            <person name="Gasser R.B."/>
        </authorList>
    </citation>
    <scope>NUCLEOTIDE SEQUENCE [LARGE SCALE GENOMIC DNA]</scope>
    <source>
        <strain evidence="1">DCEP-RM93M</strain>
    </source>
</reference>
<evidence type="ECO:0000313" key="2">
    <source>
        <dbReference type="Proteomes" id="UP000030764"/>
    </source>
</evidence>
<proteinExistence type="predicted"/>
<keyword evidence="2" id="KW-1185">Reference proteome</keyword>
<accession>A0A085MEF7</accession>